<dbReference type="EMBL" id="JABXJJ020000082">
    <property type="protein sequence ID" value="MDI5974483.1"/>
    <property type="molecule type" value="Genomic_DNA"/>
</dbReference>
<dbReference type="RefSeq" id="WP_282699215.1">
    <property type="nucleotide sequence ID" value="NZ_JABXJJ020000082.1"/>
</dbReference>
<feature type="compositionally biased region" description="Polar residues" evidence="1">
    <location>
        <begin position="1"/>
        <end position="22"/>
    </location>
</feature>
<protein>
    <submittedName>
        <fullName evidence="2">Uncharacterized protein</fullName>
    </submittedName>
</protein>
<accession>A0AA90HBV1</accession>
<evidence type="ECO:0000313" key="2">
    <source>
        <dbReference type="EMBL" id="MDI5974483.1"/>
    </source>
</evidence>
<gene>
    <name evidence="2" type="ORF">POF50_034925</name>
</gene>
<feature type="region of interest" description="Disordered" evidence="1">
    <location>
        <begin position="1"/>
        <end position="23"/>
    </location>
</feature>
<comment type="caution">
    <text evidence="2">The sequence shown here is derived from an EMBL/GenBank/DDBJ whole genome shotgun (WGS) entry which is preliminary data.</text>
</comment>
<organism evidence="2">
    <name type="scientific">Streptantibioticus silvisoli</name>
    <dbReference type="NCBI Taxonomy" id="2705255"/>
    <lineage>
        <taxon>Bacteria</taxon>
        <taxon>Bacillati</taxon>
        <taxon>Actinomycetota</taxon>
        <taxon>Actinomycetes</taxon>
        <taxon>Kitasatosporales</taxon>
        <taxon>Streptomycetaceae</taxon>
        <taxon>Streptantibioticus</taxon>
    </lineage>
</organism>
<proteinExistence type="predicted"/>
<sequence length="366" mass="40610">MTAGWLNSENSEGPTLVSSRDALSSGYCDDETVESITNILAESEQGVTDATETLEKLQGLLEQIRHTPEGADRISRMNAFVRTLGRADNLAAFLELMRTSLKSGRPSEHDIAERSRAGRAHCIYGWAGQSLVLASENKAIASTTPAGAGVEEFMGYPVAEWHASIHIWQPNPEAQGFESTKRLEPGAIVEPAHSHPFAFVSYVSVGEMRQSIYQETSEAMPAGATDRYQDVALERVDGVWPPHQEYVSSRLRTAEERVLLKQGESYFMSNDQIHDVEVDRKTAADRPTITLFLCSETTRIANSYMVPSMAEFHRDNPELTSRAKALDPEEWDAKLDATARYLRGESDHLRLGEVFECGSSYAFMNV</sequence>
<reference evidence="2" key="1">
    <citation type="submission" date="2023-05" db="EMBL/GenBank/DDBJ databases">
        <title>Streptantibioticus silvisoli sp. nov., acidotolerant actinomycetes 1 from pine litter.</title>
        <authorList>
            <person name="Swiecimska M."/>
            <person name="Golinska P."/>
            <person name="Sangal V."/>
            <person name="Wachnowicz B."/>
            <person name="Goodfellow M."/>
        </authorList>
    </citation>
    <scope>NUCLEOTIDE SEQUENCE</scope>
    <source>
        <strain evidence="2">SL13</strain>
    </source>
</reference>
<name>A0AA90HBV1_9ACTN</name>
<dbReference type="AlphaFoldDB" id="A0AA90HBV1"/>
<evidence type="ECO:0000256" key="1">
    <source>
        <dbReference type="SAM" id="MobiDB-lite"/>
    </source>
</evidence>